<dbReference type="SMART" id="SM00753">
    <property type="entry name" value="PAM"/>
    <property type="match status" value="1"/>
</dbReference>
<protein>
    <recommendedName>
        <fullName evidence="1">26S proteasome non-ATPase regulatory subunit 3 N-terminal TPR repeats domain-containing protein</fullName>
    </recommendedName>
</protein>
<dbReference type="PANTHER" id="PTHR10758:SF2">
    <property type="entry name" value="26S PROTEASOME NON-ATPASE REGULATORY SUBUNIT 3"/>
    <property type="match status" value="1"/>
</dbReference>
<dbReference type="GO" id="GO:0008541">
    <property type="term" value="C:proteasome regulatory particle, lid subcomplex"/>
    <property type="evidence" value="ECO:0007669"/>
    <property type="project" value="TreeGrafter"/>
</dbReference>
<reference evidence="2" key="1">
    <citation type="submission" date="2022-03" db="EMBL/GenBank/DDBJ databases">
        <title>A functionally conserved STORR gene fusion in Papaver species that diverged 16.8 million years ago.</title>
        <authorList>
            <person name="Catania T."/>
        </authorList>
    </citation>
    <scope>NUCLEOTIDE SEQUENCE</scope>
    <source>
        <strain evidence="2">S-191538</strain>
    </source>
</reference>
<dbReference type="PANTHER" id="PTHR10758">
    <property type="entry name" value="26S PROTEASOME NON-ATPASE REGULATORY SUBUNIT 3/COP9 SIGNALOSOME COMPLEX SUBUNIT 3"/>
    <property type="match status" value="1"/>
</dbReference>
<evidence type="ECO:0000313" key="2">
    <source>
        <dbReference type="EMBL" id="MCL7034858.1"/>
    </source>
</evidence>
<feature type="non-terminal residue" evidence="2">
    <location>
        <position position="320"/>
    </location>
</feature>
<dbReference type="GO" id="GO:0006511">
    <property type="term" value="P:ubiquitin-dependent protein catabolic process"/>
    <property type="evidence" value="ECO:0007669"/>
    <property type="project" value="TreeGrafter"/>
</dbReference>
<dbReference type="InterPro" id="IPR057985">
    <property type="entry name" value="TPR_PSMD3_N"/>
</dbReference>
<sequence>MTQDVEMKEQPSNPVPAHVPSTLHHLKEIAAIVETGAYTKEVRRINRAVRLTLALRKKLKTSVVSAFLNYALASGSEALVKLLSYLPKEDDHDMEVDTATSATSATSATHTSVKHSPELEIYAYLLVLIFLIDQKKYPEAKACGKAGITRSRNMNKRTIDVLASRLYHFYSYCYEMTGDLVEIRGDLLNLHRIVTLRRDELGQETLLNLLLRNYLHYNLYDQAEKLRSKAPRFEAHSNQQFCRYLFYLGKIRTIQLEYTDAKESLLQAARKAPVGALGFRVQCNKWAIIVRLLLGEIPERTVFMQKGMKTVLRPYFELTN</sequence>
<organism evidence="2 3">
    <name type="scientific">Papaver nudicaule</name>
    <name type="common">Iceland poppy</name>
    <dbReference type="NCBI Taxonomy" id="74823"/>
    <lineage>
        <taxon>Eukaryota</taxon>
        <taxon>Viridiplantae</taxon>
        <taxon>Streptophyta</taxon>
        <taxon>Embryophyta</taxon>
        <taxon>Tracheophyta</taxon>
        <taxon>Spermatophyta</taxon>
        <taxon>Magnoliopsida</taxon>
        <taxon>Ranunculales</taxon>
        <taxon>Papaveraceae</taxon>
        <taxon>Papaveroideae</taxon>
        <taxon>Papaver</taxon>
    </lineage>
</organism>
<keyword evidence="3" id="KW-1185">Reference proteome</keyword>
<accession>A0AA41SJ47</accession>
<proteinExistence type="predicted"/>
<dbReference type="Proteomes" id="UP001177140">
    <property type="component" value="Unassembled WGS sequence"/>
</dbReference>
<dbReference type="EMBL" id="JAJJMA010150683">
    <property type="protein sequence ID" value="MCL7034858.1"/>
    <property type="molecule type" value="Genomic_DNA"/>
</dbReference>
<feature type="domain" description="26S proteasome non-ATPase regulatory subunit 3 N-terminal TPR repeats" evidence="1">
    <location>
        <begin position="21"/>
        <end position="319"/>
    </location>
</feature>
<dbReference type="AlphaFoldDB" id="A0AA41SJ47"/>
<dbReference type="InterPro" id="IPR050756">
    <property type="entry name" value="CSN3"/>
</dbReference>
<dbReference type="Pfam" id="PF25573">
    <property type="entry name" value="TPR_PSMD3_N"/>
    <property type="match status" value="1"/>
</dbReference>
<name>A0AA41SJ47_PAPNU</name>
<comment type="caution">
    <text evidence="2">The sequence shown here is derived from an EMBL/GenBank/DDBJ whole genome shotgun (WGS) entry which is preliminary data.</text>
</comment>
<gene>
    <name evidence="2" type="ORF">MKW94_029376</name>
</gene>
<evidence type="ECO:0000313" key="3">
    <source>
        <dbReference type="Proteomes" id="UP001177140"/>
    </source>
</evidence>
<evidence type="ECO:0000259" key="1">
    <source>
        <dbReference type="Pfam" id="PF25573"/>
    </source>
</evidence>